<feature type="compositionally biased region" description="Polar residues" evidence="1">
    <location>
        <begin position="137"/>
        <end position="146"/>
    </location>
</feature>
<organism evidence="2 3">
    <name type="scientific">Mycena metata</name>
    <dbReference type="NCBI Taxonomy" id="1033252"/>
    <lineage>
        <taxon>Eukaryota</taxon>
        <taxon>Fungi</taxon>
        <taxon>Dikarya</taxon>
        <taxon>Basidiomycota</taxon>
        <taxon>Agaricomycotina</taxon>
        <taxon>Agaricomycetes</taxon>
        <taxon>Agaricomycetidae</taxon>
        <taxon>Agaricales</taxon>
        <taxon>Marasmiineae</taxon>
        <taxon>Mycenaceae</taxon>
        <taxon>Mycena</taxon>
    </lineage>
</organism>
<protein>
    <submittedName>
        <fullName evidence="2">Uncharacterized protein</fullName>
    </submittedName>
</protein>
<feature type="region of interest" description="Disordered" evidence="1">
    <location>
        <begin position="1"/>
        <end position="35"/>
    </location>
</feature>
<evidence type="ECO:0000313" key="2">
    <source>
        <dbReference type="EMBL" id="KAJ7752316.1"/>
    </source>
</evidence>
<name>A0AAD7IZ12_9AGAR</name>
<dbReference type="Proteomes" id="UP001215598">
    <property type="component" value="Unassembled WGS sequence"/>
</dbReference>
<gene>
    <name evidence="2" type="ORF">B0H16DRAFT_1459912</name>
</gene>
<proteinExistence type="predicted"/>
<feature type="region of interest" description="Disordered" evidence="1">
    <location>
        <begin position="164"/>
        <end position="195"/>
    </location>
</feature>
<dbReference type="EMBL" id="JARKIB010000059">
    <property type="protein sequence ID" value="KAJ7752316.1"/>
    <property type="molecule type" value="Genomic_DNA"/>
</dbReference>
<feature type="compositionally biased region" description="Basic and acidic residues" evidence="1">
    <location>
        <begin position="184"/>
        <end position="195"/>
    </location>
</feature>
<dbReference type="AlphaFoldDB" id="A0AAD7IZ12"/>
<feature type="compositionally biased region" description="Polar residues" evidence="1">
    <location>
        <begin position="105"/>
        <end position="116"/>
    </location>
</feature>
<accession>A0AAD7IZ12</accession>
<evidence type="ECO:0000313" key="3">
    <source>
        <dbReference type="Proteomes" id="UP001215598"/>
    </source>
</evidence>
<sequence>MRLQNSRSKSKAVYAVNTNRRDRSTPRAMLGSTAGPRQVHAQVHAEVHTCRFSPTIPRFTCGPRRVCDAASTHFATAYSARRANAPQRRARNAANRSALPIPPKTSHSPPSNPRQSQNEKRTHLPSSKFAIPLPAHPSSTGSSSQPDADEACACAYKQGREEELEKLERAEGEGGVEEDGEGEGGVRREGRKDGCGRIPRVCAEVEKGTESRGEIREGYRVEGCAQGGTRVNVASGKRQVRGVRARRRAQRIGMVARSCSAGGQGHGGAGGWYGRTARVFAKWESGGVREGGSGMVDRK</sequence>
<evidence type="ECO:0000256" key="1">
    <source>
        <dbReference type="SAM" id="MobiDB-lite"/>
    </source>
</evidence>
<comment type="caution">
    <text evidence="2">The sequence shown here is derived from an EMBL/GenBank/DDBJ whole genome shotgun (WGS) entry which is preliminary data.</text>
</comment>
<keyword evidence="3" id="KW-1185">Reference proteome</keyword>
<reference evidence="2" key="1">
    <citation type="submission" date="2023-03" db="EMBL/GenBank/DDBJ databases">
        <title>Massive genome expansion in bonnet fungi (Mycena s.s.) driven by repeated elements and novel gene families across ecological guilds.</title>
        <authorList>
            <consortium name="Lawrence Berkeley National Laboratory"/>
            <person name="Harder C.B."/>
            <person name="Miyauchi S."/>
            <person name="Viragh M."/>
            <person name="Kuo A."/>
            <person name="Thoen E."/>
            <person name="Andreopoulos B."/>
            <person name="Lu D."/>
            <person name="Skrede I."/>
            <person name="Drula E."/>
            <person name="Henrissat B."/>
            <person name="Morin E."/>
            <person name="Kohler A."/>
            <person name="Barry K."/>
            <person name="LaButti K."/>
            <person name="Morin E."/>
            <person name="Salamov A."/>
            <person name="Lipzen A."/>
            <person name="Mereny Z."/>
            <person name="Hegedus B."/>
            <person name="Baldrian P."/>
            <person name="Stursova M."/>
            <person name="Weitz H."/>
            <person name="Taylor A."/>
            <person name="Grigoriev I.V."/>
            <person name="Nagy L.G."/>
            <person name="Martin F."/>
            <person name="Kauserud H."/>
        </authorList>
    </citation>
    <scope>NUCLEOTIDE SEQUENCE</scope>
    <source>
        <strain evidence="2">CBHHK182m</strain>
    </source>
</reference>
<feature type="region of interest" description="Disordered" evidence="1">
    <location>
        <begin position="80"/>
        <end position="150"/>
    </location>
</feature>
<feature type="compositionally biased region" description="Low complexity" evidence="1">
    <location>
        <begin position="80"/>
        <end position="96"/>
    </location>
</feature>